<evidence type="ECO:0000256" key="7">
    <source>
        <dbReference type="ARBA" id="ARBA00023157"/>
    </source>
</evidence>
<dbReference type="PANTHER" id="PTHR47653">
    <property type="entry name" value="PROTEIN BARK BEETLE"/>
    <property type="match status" value="1"/>
</dbReference>
<proteinExistence type="predicted"/>
<dbReference type="InParanoid" id="T1HH96"/>
<dbReference type="PANTHER" id="PTHR47653:SF1">
    <property type="entry name" value="DELETED IN MALIGNANT BRAIN TUMORS 1 PROTEIN"/>
    <property type="match status" value="1"/>
</dbReference>
<keyword evidence="6 11" id="KW-0472">Membrane</keyword>
<dbReference type="Gene3D" id="2.160.20.10">
    <property type="entry name" value="Single-stranded right-handed beta-helix, Pectin lyase-like"/>
    <property type="match status" value="1"/>
</dbReference>
<keyword evidence="2 11" id="KW-0812">Transmembrane</keyword>
<dbReference type="Pfam" id="PF13229">
    <property type="entry name" value="Beta_helix"/>
    <property type="match status" value="1"/>
</dbReference>
<evidence type="ECO:0000256" key="4">
    <source>
        <dbReference type="ARBA" id="ARBA00022737"/>
    </source>
</evidence>
<feature type="region of interest" description="Disordered" evidence="10">
    <location>
        <begin position="2528"/>
        <end position="2570"/>
    </location>
</feature>
<dbReference type="OMA" id="AIKHWRG"/>
<dbReference type="EMBL" id="ACPB03024982">
    <property type="status" value="NOT_ANNOTATED_CDS"/>
    <property type="molecule type" value="Genomic_DNA"/>
</dbReference>
<dbReference type="HOGENOM" id="CLU_000296_1_0_1"/>
<dbReference type="EnsemblMetazoa" id="RPRC003419-RA">
    <property type="protein sequence ID" value="RPRC003419-PA"/>
    <property type="gene ID" value="RPRC003419"/>
</dbReference>
<dbReference type="Gene3D" id="3.10.100.10">
    <property type="entry name" value="Mannose-Binding Protein A, subunit A"/>
    <property type="match status" value="1"/>
</dbReference>
<dbReference type="InterPro" id="IPR016186">
    <property type="entry name" value="C-type_lectin-like/link_sf"/>
</dbReference>
<feature type="compositionally biased region" description="Polar residues" evidence="10">
    <location>
        <begin position="2534"/>
        <end position="2545"/>
    </location>
</feature>
<accession>T1HH96</accession>
<evidence type="ECO:0000256" key="6">
    <source>
        <dbReference type="ARBA" id="ARBA00023136"/>
    </source>
</evidence>
<dbReference type="eggNOG" id="ENOG502QT9G">
    <property type="taxonomic scope" value="Eukaryota"/>
</dbReference>
<dbReference type="InterPro" id="IPR006626">
    <property type="entry name" value="PbH1"/>
</dbReference>
<dbReference type="FunCoup" id="T1HH96">
    <property type="interactions" value="8"/>
</dbReference>
<keyword evidence="5 11" id="KW-1133">Transmembrane helix</keyword>
<dbReference type="STRING" id="13249.T1HH96"/>
<organism evidence="13 14">
    <name type="scientific">Rhodnius prolixus</name>
    <name type="common">Triatomid bug</name>
    <dbReference type="NCBI Taxonomy" id="13249"/>
    <lineage>
        <taxon>Eukaryota</taxon>
        <taxon>Metazoa</taxon>
        <taxon>Ecdysozoa</taxon>
        <taxon>Arthropoda</taxon>
        <taxon>Hexapoda</taxon>
        <taxon>Insecta</taxon>
        <taxon>Pterygota</taxon>
        <taxon>Neoptera</taxon>
        <taxon>Paraneoptera</taxon>
        <taxon>Hemiptera</taxon>
        <taxon>Heteroptera</taxon>
        <taxon>Panheteroptera</taxon>
        <taxon>Cimicomorpha</taxon>
        <taxon>Reduviidae</taxon>
        <taxon>Triatominae</taxon>
        <taxon>Rhodnius</taxon>
    </lineage>
</organism>
<dbReference type="SUPFAM" id="SSF56436">
    <property type="entry name" value="C-type lectin-like"/>
    <property type="match status" value="1"/>
</dbReference>
<dbReference type="InterPro" id="IPR053243">
    <property type="entry name" value="SJ_maturation_regulator"/>
</dbReference>
<keyword evidence="7 9" id="KW-1015">Disulfide bond</keyword>
<feature type="disulfide bond" evidence="9">
    <location>
        <begin position="950"/>
        <end position="960"/>
    </location>
</feature>
<evidence type="ECO:0000256" key="11">
    <source>
        <dbReference type="SAM" id="Phobius"/>
    </source>
</evidence>
<feature type="disulfide bond" evidence="9">
    <location>
        <begin position="91"/>
        <end position="101"/>
    </location>
</feature>
<dbReference type="GO" id="GO:0045217">
    <property type="term" value="P:cell-cell junction maintenance"/>
    <property type="evidence" value="ECO:0007669"/>
    <property type="project" value="TreeGrafter"/>
</dbReference>
<evidence type="ECO:0000259" key="12">
    <source>
        <dbReference type="PROSITE" id="PS50287"/>
    </source>
</evidence>
<dbReference type="PROSITE" id="PS00420">
    <property type="entry name" value="SRCR_1"/>
    <property type="match status" value="1"/>
</dbReference>
<evidence type="ECO:0000256" key="3">
    <source>
        <dbReference type="ARBA" id="ARBA00022729"/>
    </source>
</evidence>
<dbReference type="InterPro" id="IPR011050">
    <property type="entry name" value="Pectin_lyase_fold/virulence"/>
</dbReference>
<dbReference type="InterPro" id="IPR039448">
    <property type="entry name" value="Beta_helix"/>
</dbReference>
<keyword evidence="8" id="KW-0325">Glycoprotein</keyword>
<evidence type="ECO:0000256" key="1">
    <source>
        <dbReference type="ARBA" id="ARBA00004167"/>
    </source>
</evidence>
<dbReference type="InterPro" id="IPR012334">
    <property type="entry name" value="Pectin_lyas_fold"/>
</dbReference>
<dbReference type="Gene3D" id="3.10.250.10">
    <property type="entry name" value="SRCR-like domain"/>
    <property type="match status" value="3"/>
</dbReference>
<comment type="subcellular location">
    <subcellularLocation>
        <location evidence="1">Membrane</location>
        <topology evidence="1">Single-pass membrane protein</topology>
    </subcellularLocation>
</comment>
<reference evidence="13" key="1">
    <citation type="submission" date="2015-05" db="UniProtKB">
        <authorList>
            <consortium name="EnsemblMetazoa"/>
        </authorList>
    </citation>
    <scope>IDENTIFICATION</scope>
</reference>
<sequence>EERVTLQSISVPVAEKRQRNLRLVDGSSLLSGRLQVLFKGKWRSVCSNSRRWSKADVEVACREMGWQGGAWLGWLDKQLPPQSRVFLSVNCTGVETELRQCEHLPRQMGGPTCDYHPDIAIECFPQHTISKVRHHWRGIRFENAKFNRYLTMQNTFYVPFSESVLQYVDIRYAGSGRGYNVSSAIEAVGVPPQMSSVTVQHSAYNGMNITQPIGPFTIYNSTLSNNEGYGLFVNSSDGGVSLESSQILENGGDGVRYVSHEHRTSNRHNILELCTLPTTSAQTFPLMIALQQSEFSANSKECHKYFFTKIGFVLTINFLPIFTANNGTSRIRIYDGISQNDPLLAEFSLYNSTKPQSVTTTKNNVYVAFYAAPLTETYALIRITSGLDKWVDLNVTDSTIAGNSGRGIAVDNLRSRLNILRTSVSYSGHVAGVHVNNGAGHVNITDSRIAFNSGYGVNVTYAGGSVNISRTSVSSNFGDGIAVWFNDTKMEYVNFNQTVVLEYSEVFKNIERGILVGNFCREAYVNITGNWFNLSMDSAVEVLSCWKPESKLQKLYIGHNTFVQSKKLGIKIRPVVNMNALIEFNKFRENHYGCLLLKNDPVENLYELPAEVLVRNNEFYHNKGVYVVNLGLSPYSDNQALLFTWNFVKNNKIIEPFDSEFHDGETKRLIPRSRVAAAVVVSSDNTVIFRNIIQNYDSNYEIGAHFQDQSRTLNCTFNWLGYSTEDKIYNRIFDRKDRYNLAKVIYLPYLLHSSNPGASTVMSFPTFVPQFQSRGSGTTGVVIGGEVDGLESLSTGEYIVERDINIMAGGRLTLHSGVTLKFPPGVGMMVAGKLEAQGRGPNDIVLTLREEVQVEESTTLLDDMAPEEPAVGPKPKVRLIGGTTSFEGTLQVQINSQWGTVCSNGWTQRAASLVCNQLGLVLNPGDWQLFRSDIPHPGTNDPIMLTNVECTEEDLDITECKAQGVTDFENSCMHSQDVLMRCYPPHWAGMRLGVLAEQSHLQYLTIRKAGILDYATNAFKPALQIDLSRHALENVRLVENAHDGLGIVYSDIFATGTANTVRNCEFSNNQGSGVGFKQVGIKIIGGKMENNKISGIRHNPVMSGLEQIELAGWFKPVTDTTSQYAPYVPIFIPQGYTNIEITEGNTKYLITQRVTVDPIEGTYYIKCTPGFVLGIQLLNPIHNRSTEQIFIHDAPDLTVKADRWNLRRDLALFPATSTSYGVVLLYNSGQDAYGMTVLSVSAIRAPQQNIINKIVKGPVPSLVVHNSRIKGNRKGIWASYYNRYLTESGDHYLRRNNESIKVISSDISHNREEAVFVDAPFWSVTRSNLSEITFVFNTTLITDNGRGFFQFSRDLRNSSNLFHWQLNDNSIERNSYGGFEISLPYVWEYNENFTHSVWMRNNTWRNNRKFAVTIGGHFANLNFTDSLLEENECLRGLISIQGMEKQLRIVRNTMEKNVGQFIIEFRADSQSEIVGETKADFKYNSLRRNRPLDNRTISSVILFNGVQRVRVRRNLLSDNSQRYSLVAGVRTARLDSTLDVSENWWGVTNISVIKRDIFDFDDWNDHAIAEYLPYLVEDSFEGSLSIKQPFSSHSENEISGRCLESVTLYPLGDPYFISSDLTVMPGVTLTLTPGVVLEFAPRVGLLILGTLIARGVRGAEIIMRPAAHSQNVVSNLPLIERTVRLCTPQNCTGEEGFLERWNSTTHQWVPVCDERFSERNAQVVCKQLLRDSLDIYVSHARRFELHHSDISRIWSWHEPLQCTGEESRLEDCEVRLNGQVYGHIHHCSWDSEFVFIRCGQPMREYNNWGGIRFANSDFEQSEYENRIHDVVTHSTIIRRESVLEYVNITGAGLLHSQKSPAILAISRSPEINNVNLTGSVDHGVSLIAPTDNVKLLFSWIQNNYGVGVNIASLTGEGRESEESSFSPLKEVLLPYRSFSLVDMCDPAKEIAVQERLILYYVYDNAPVNCVKLFYSAYMIKPFGFRLLQYNLFNSTDRLDLYDGGLYNHSVRLITTLGRDSPAGVEKKFIKTLSPRLSVRLIASAASRSYGFIAEIITLPISAIGFNRDVEHNISYSVISENMGGGVQYVSAGEVNPRFTMEYNQFTSNCRAMYGNFTSCQAAIFMDVQNTQNLHFRNNLVRKNQGGLYVRADSRGSATALKGWIHNNLFAENENRPALFVEGRQSSPYQQVTIYSNFWTHNSARYHNTINLRQVVSNFTYNYVYENEGSNNLEISGFERVRLPIYQSTAHNGFYWNRAVDREHRSTIVAGTAGQHYVDNVFFNPENDYEIMTVNRSILDVLQTPIDAKHNFWGYNETLAVMGRIRDRSDQANLLGVDFSHFLTTNKSILDVKCPPGWNLVGDTCYIFIGAPMSFLQARSFCRSTNSSMPYVMGNYLELYKFLRRQQETYQFYHRVWVQHIDKINQCTVFTFQRIEIDNCKRLNPFICEMDPKVIIDALSWQTDIVAIAMIGSVLLAVVLIGLLLIFWMGKSRKRRAERLERRNSIRQSLHSLRSVGSTHAFSEGAGYRRGVPAASNQSSPNFNKNSDYKKMSGSMDSIEKSQFNSSNEEDAQSYDIYEAHNPATTEAINPNYELSYKNQGFRDNSTFASQDNSTWQSTDDYLNNSSTLPLNTSLGMTDSTADM</sequence>
<dbReference type="SUPFAM" id="SSF56487">
    <property type="entry name" value="SRCR-like"/>
    <property type="match status" value="3"/>
</dbReference>
<feature type="transmembrane region" description="Helical" evidence="11">
    <location>
        <begin position="2464"/>
        <end position="2488"/>
    </location>
</feature>
<dbReference type="Proteomes" id="UP000015103">
    <property type="component" value="Unassembled WGS sequence"/>
</dbReference>
<evidence type="ECO:0000256" key="10">
    <source>
        <dbReference type="SAM" id="MobiDB-lite"/>
    </source>
</evidence>
<evidence type="ECO:0000256" key="5">
    <source>
        <dbReference type="ARBA" id="ARBA00022989"/>
    </source>
</evidence>
<dbReference type="FunFam" id="3.10.250.10:FF:000016">
    <property type="entry name" value="Scavenger receptor cysteine-rich protein type 12"/>
    <property type="match status" value="1"/>
</dbReference>
<evidence type="ECO:0000313" key="14">
    <source>
        <dbReference type="Proteomes" id="UP000015103"/>
    </source>
</evidence>
<dbReference type="GO" id="GO:0016020">
    <property type="term" value="C:membrane"/>
    <property type="evidence" value="ECO:0007669"/>
    <property type="project" value="UniProtKB-SubCell"/>
</dbReference>
<dbReference type="SUPFAM" id="SSF51126">
    <property type="entry name" value="Pectin lyase-like"/>
    <property type="match status" value="3"/>
</dbReference>
<evidence type="ECO:0000313" key="13">
    <source>
        <dbReference type="EnsemblMetazoa" id="RPRC003419-PA"/>
    </source>
</evidence>
<dbReference type="Pfam" id="PF00530">
    <property type="entry name" value="SRCR"/>
    <property type="match status" value="3"/>
</dbReference>
<dbReference type="PROSITE" id="PS50287">
    <property type="entry name" value="SRCR_2"/>
    <property type="match status" value="3"/>
</dbReference>
<dbReference type="InterPro" id="IPR001190">
    <property type="entry name" value="SRCR"/>
</dbReference>
<dbReference type="InterPro" id="IPR016187">
    <property type="entry name" value="CTDL_fold"/>
</dbReference>
<comment type="caution">
    <text evidence="9">Lacks conserved residue(s) required for the propagation of feature annotation.</text>
</comment>
<evidence type="ECO:0000256" key="8">
    <source>
        <dbReference type="ARBA" id="ARBA00023180"/>
    </source>
</evidence>
<evidence type="ECO:0000256" key="2">
    <source>
        <dbReference type="ARBA" id="ARBA00022692"/>
    </source>
</evidence>
<keyword evidence="3" id="KW-0732">Signal</keyword>
<dbReference type="SMART" id="SM00202">
    <property type="entry name" value="SR"/>
    <property type="match status" value="3"/>
</dbReference>
<feature type="domain" description="SRCR" evidence="12">
    <location>
        <begin position="877"/>
        <end position="983"/>
    </location>
</feature>
<dbReference type="SMART" id="SM00710">
    <property type="entry name" value="PbH1"/>
    <property type="match status" value="21"/>
</dbReference>
<feature type="disulfide bond" evidence="9">
    <location>
        <begin position="1762"/>
        <end position="1772"/>
    </location>
</feature>
<feature type="domain" description="SRCR" evidence="12">
    <location>
        <begin position="1683"/>
        <end position="1799"/>
    </location>
</feature>
<keyword evidence="14" id="KW-1185">Reference proteome</keyword>
<protein>
    <recommendedName>
        <fullName evidence="12">SRCR domain-containing protein</fullName>
    </recommendedName>
</protein>
<evidence type="ECO:0000256" key="9">
    <source>
        <dbReference type="PROSITE-ProRule" id="PRU00196"/>
    </source>
</evidence>
<keyword evidence="4" id="KW-0677">Repeat</keyword>
<feature type="domain" description="SRCR" evidence="12">
    <location>
        <begin position="21"/>
        <end position="124"/>
    </location>
</feature>
<name>T1HH96_RHOPR</name>
<dbReference type="VEuPathDB" id="VectorBase:RPRC003419"/>
<dbReference type="InterPro" id="IPR036772">
    <property type="entry name" value="SRCR-like_dom_sf"/>
</dbReference>